<sequence length="429" mass="43843">MNMVTAVSQRAKTGKSLGALTREGCPPADRGRRNTAVLVGFTAATNLADGVMKMALPLLAAQLTGSPAHVTAVSLTLTLPWLLVALHIGVLVDRFDRRRLLWGANGMRLAAMGWLTVSAVTGGVTLGQLLTAGAVLGVADVLASTSASALVPAAVPAAGRERANAWMVGAETVGQEFAGPFVGGLLLAAGTGIALGLIGASYALAALALLLLVGRFRADGPAPDAAAVSVNSRIAEGLRFLWHDEVLRTLALVVTVLAAVWGAWLALLPLYATQAMELGPQQYGLVLSALGTGGLAGAAAVTWVNRLLGARWAMFADLIGTTAMVALPALTTSIWAVAVGAFLGGMGGTLWTVNARTITQRKVPDEMLGRYGAAARLFNFGAMPLGAALGGLLAELGGIRPAFAVFAVATAATPVLFLKNITRSAVEAR</sequence>
<dbReference type="InterPro" id="IPR020846">
    <property type="entry name" value="MFS_dom"/>
</dbReference>
<feature type="transmembrane region" description="Helical" evidence="7">
    <location>
        <begin position="399"/>
        <end position="418"/>
    </location>
</feature>
<keyword evidence="5 7" id="KW-1133">Transmembrane helix</keyword>
<feature type="transmembrane region" description="Helical" evidence="7">
    <location>
        <begin position="185"/>
        <end position="213"/>
    </location>
</feature>
<feature type="transmembrane region" description="Helical" evidence="7">
    <location>
        <begin position="374"/>
        <end position="393"/>
    </location>
</feature>
<dbReference type="PANTHER" id="PTHR23513:SF6">
    <property type="entry name" value="MAJOR FACILITATOR SUPERFAMILY ASSOCIATED DOMAIN-CONTAINING PROTEIN"/>
    <property type="match status" value="1"/>
</dbReference>
<dbReference type="Proteomes" id="UP000594008">
    <property type="component" value="Chromosome"/>
</dbReference>
<dbReference type="KEGG" id="schf:IPT68_00400"/>
<dbReference type="GO" id="GO:0005886">
    <property type="term" value="C:plasma membrane"/>
    <property type="evidence" value="ECO:0007669"/>
    <property type="project" value="UniProtKB-SubCell"/>
</dbReference>
<dbReference type="InterPro" id="IPR010290">
    <property type="entry name" value="TM_effector"/>
</dbReference>
<feature type="transmembrane region" description="Helical" evidence="7">
    <location>
        <begin position="249"/>
        <end position="271"/>
    </location>
</feature>
<evidence type="ECO:0000256" key="3">
    <source>
        <dbReference type="ARBA" id="ARBA00022475"/>
    </source>
</evidence>
<dbReference type="CDD" id="cd06173">
    <property type="entry name" value="MFS_MefA_like"/>
    <property type="match status" value="1"/>
</dbReference>
<feature type="domain" description="Major facilitator superfamily (MFS) profile" evidence="8">
    <location>
        <begin position="34"/>
        <end position="425"/>
    </location>
</feature>
<evidence type="ECO:0000256" key="4">
    <source>
        <dbReference type="ARBA" id="ARBA00022692"/>
    </source>
</evidence>
<keyword evidence="4 7" id="KW-0812">Transmembrane</keyword>
<name>A0A7M2T760_STRCW</name>
<feature type="transmembrane region" description="Helical" evidence="7">
    <location>
        <begin position="68"/>
        <end position="92"/>
    </location>
</feature>
<evidence type="ECO:0000256" key="2">
    <source>
        <dbReference type="ARBA" id="ARBA00022448"/>
    </source>
</evidence>
<dbReference type="PROSITE" id="PS50850">
    <property type="entry name" value="MFS"/>
    <property type="match status" value="1"/>
</dbReference>
<dbReference type="EMBL" id="CP063374">
    <property type="protein sequence ID" value="QOV44550.1"/>
    <property type="molecule type" value="Genomic_DNA"/>
</dbReference>
<feature type="transmembrane region" description="Helical" evidence="7">
    <location>
        <begin position="335"/>
        <end position="353"/>
    </location>
</feature>
<dbReference type="InterPro" id="IPR036259">
    <property type="entry name" value="MFS_trans_sf"/>
</dbReference>
<dbReference type="SUPFAM" id="SSF103473">
    <property type="entry name" value="MFS general substrate transporter"/>
    <property type="match status" value="1"/>
</dbReference>
<keyword evidence="10" id="KW-1185">Reference proteome</keyword>
<dbReference type="AlphaFoldDB" id="A0A7M2T760"/>
<dbReference type="Pfam" id="PF05977">
    <property type="entry name" value="MFS_3"/>
    <property type="match status" value="1"/>
</dbReference>
<reference evidence="9 10" key="1">
    <citation type="submission" date="2020-10" db="EMBL/GenBank/DDBJ databases">
        <title>Streptomyces chromofuscus complate genome analysis.</title>
        <authorList>
            <person name="Anwar N."/>
        </authorList>
    </citation>
    <scope>NUCLEOTIDE SEQUENCE [LARGE SCALE GENOMIC DNA]</scope>
    <source>
        <strain evidence="9 10">DSM 40273</strain>
    </source>
</reference>
<evidence type="ECO:0000313" key="9">
    <source>
        <dbReference type="EMBL" id="QOV44550.1"/>
    </source>
</evidence>
<feature type="transmembrane region" description="Helical" evidence="7">
    <location>
        <begin position="312"/>
        <end position="329"/>
    </location>
</feature>
<dbReference type="PANTHER" id="PTHR23513">
    <property type="entry name" value="INTEGRAL MEMBRANE EFFLUX PROTEIN-RELATED"/>
    <property type="match status" value="1"/>
</dbReference>
<feature type="transmembrane region" description="Helical" evidence="7">
    <location>
        <begin position="283"/>
        <end position="305"/>
    </location>
</feature>
<dbReference type="GO" id="GO:0022857">
    <property type="term" value="F:transmembrane transporter activity"/>
    <property type="evidence" value="ECO:0007669"/>
    <property type="project" value="InterPro"/>
</dbReference>
<feature type="transmembrane region" description="Helical" evidence="7">
    <location>
        <begin position="36"/>
        <end position="56"/>
    </location>
</feature>
<accession>A0A7M2T760</accession>
<evidence type="ECO:0000259" key="8">
    <source>
        <dbReference type="PROSITE" id="PS50850"/>
    </source>
</evidence>
<evidence type="ECO:0000313" key="10">
    <source>
        <dbReference type="Proteomes" id="UP000594008"/>
    </source>
</evidence>
<gene>
    <name evidence="9" type="ORF">IPT68_00400</name>
</gene>
<dbReference type="Gene3D" id="1.20.1250.20">
    <property type="entry name" value="MFS general substrate transporter like domains"/>
    <property type="match status" value="1"/>
</dbReference>
<keyword evidence="2" id="KW-0813">Transport</keyword>
<keyword evidence="3" id="KW-1003">Cell membrane</keyword>
<evidence type="ECO:0000256" key="6">
    <source>
        <dbReference type="ARBA" id="ARBA00023136"/>
    </source>
</evidence>
<protein>
    <submittedName>
        <fullName evidence="9">MFS transporter</fullName>
    </submittedName>
</protein>
<evidence type="ECO:0000256" key="1">
    <source>
        <dbReference type="ARBA" id="ARBA00004651"/>
    </source>
</evidence>
<evidence type="ECO:0000256" key="5">
    <source>
        <dbReference type="ARBA" id="ARBA00022989"/>
    </source>
</evidence>
<evidence type="ECO:0000256" key="7">
    <source>
        <dbReference type="SAM" id="Phobius"/>
    </source>
</evidence>
<keyword evidence="6 7" id="KW-0472">Membrane</keyword>
<comment type="subcellular location">
    <subcellularLocation>
        <location evidence="1">Cell membrane</location>
        <topology evidence="1">Multi-pass membrane protein</topology>
    </subcellularLocation>
</comment>
<organism evidence="9 10">
    <name type="scientific">Streptomyces chromofuscus</name>
    <dbReference type="NCBI Taxonomy" id="42881"/>
    <lineage>
        <taxon>Bacteria</taxon>
        <taxon>Bacillati</taxon>
        <taxon>Actinomycetota</taxon>
        <taxon>Actinomycetes</taxon>
        <taxon>Kitasatosporales</taxon>
        <taxon>Streptomycetaceae</taxon>
        <taxon>Streptomyces</taxon>
    </lineage>
</organism>
<proteinExistence type="predicted"/>
<feature type="transmembrane region" description="Helical" evidence="7">
    <location>
        <begin position="113"/>
        <end position="139"/>
    </location>
</feature>